<dbReference type="EMBL" id="JBHUEY010000012">
    <property type="protein sequence ID" value="MFD1785614.1"/>
    <property type="molecule type" value="Genomic_DNA"/>
</dbReference>
<organism evidence="1 2">
    <name type="scientific">Phenylobacterium terrae</name>
    <dbReference type="NCBI Taxonomy" id="2665495"/>
    <lineage>
        <taxon>Bacteria</taxon>
        <taxon>Pseudomonadati</taxon>
        <taxon>Pseudomonadota</taxon>
        <taxon>Alphaproteobacteria</taxon>
        <taxon>Caulobacterales</taxon>
        <taxon>Caulobacteraceae</taxon>
        <taxon>Phenylobacterium</taxon>
    </lineage>
</organism>
<reference evidence="2" key="1">
    <citation type="journal article" date="2019" name="Int. J. Syst. Evol. Microbiol.">
        <title>The Global Catalogue of Microorganisms (GCM) 10K type strain sequencing project: providing services to taxonomists for standard genome sequencing and annotation.</title>
        <authorList>
            <consortium name="The Broad Institute Genomics Platform"/>
            <consortium name="The Broad Institute Genome Sequencing Center for Infectious Disease"/>
            <person name="Wu L."/>
            <person name="Ma J."/>
        </authorList>
    </citation>
    <scope>NUCLEOTIDE SEQUENCE [LARGE SCALE GENOMIC DNA]</scope>
    <source>
        <strain evidence="2">DFY28</strain>
    </source>
</reference>
<gene>
    <name evidence="1" type="ORF">ACFSC0_19620</name>
</gene>
<evidence type="ECO:0008006" key="3">
    <source>
        <dbReference type="Google" id="ProtNLM"/>
    </source>
</evidence>
<dbReference type="RefSeq" id="WP_377355245.1">
    <property type="nucleotide sequence ID" value="NZ_JBHUEY010000012.1"/>
</dbReference>
<evidence type="ECO:0000313" key="1">
    <source>
        <dbReference type="EMBL" id="MFD1785614.1"/>
    </source>
</evidence>
<dbReference type="Proteomes" id="UP001597237">
    <property type="component" value="Unassembled WGS sequence"/>
</dbReference>
<accession>A0ABW4N6K2</accession>
<evidence type="ECO:0000313" key="2">
    <source>
        <dbReference type="Proteomes" id="UP001597237"/>
    </source>
</evidence>
<protein>
    <recommendedName>
        <fullName evidence="3">Antirestriction protein ArdC</fullName>
    </recommendedName>
</protein>
<sequence length="178" mass="19378">MPRACEPSRPDLYARITDAIVAQLEAGVRPWIRPSTWTAMCARASGNHRRLRRPHGPHRAGEDCQDVAPQILFPKASVVFNVEQVAGLPGHFYAAPAPRLDGASRIAAAETFFAVLGADICTGDGQANCAVGADHAASEMPRLYPRAYEAVRAGEINDVRGRRILTLTYRQQQVTSCQ</sequence>
<proteinExistence type="predicted"/>
<name>A0ABW4N6K2_9CAUL</name>
<keyword evidence="2" id="KW-1185">Reference proteome</keyword>
<comment type="caution">
    <text evidence="1">The sequence shown here is derived from an EMBL/GenBank/DDBJ whole genome shotgun (WGS) entry which is preliminary data.</text>
</comment>